<accession>A0ABV9EPM6</accession>
<feature type="transmembrane region" description="Helical" evidence="1">
    <location>
        <begin position="48"/>
        <end position="67"/>
    </location>
</feature>
<keyword evidence="3" id="KW-1185">Reference proteome</keyword>
<dbReference type="Proteomes" id="UP001595891">
    <property type="component" value="Unassembled WGS sequence"/>
</dbReference>
<feature type="transmembrane region" description="Helical" evidence="1">
    <location>
        <begin position="194"/>
        <end position="213"/>
    </location>
</feature>
<name>A0ABV9EPM6_9ACTN</name>
<feature type="transmembrane region" description="Helical" evidence="1">
    <location>
        <begin position="135"/>
        <end position="155"/>
    </location>
</feature>
<keyword evidence="1" id="KW-0472">Membrane</keyword>
<keyword evidence="1" id="KW-1133">Transmembrane helix</keyword>
<dbReference type="RefSeq" id="WP_262845295.1">
    <property type="nucleotide sequence ID" value="NZ_JANZYP010000038.1"/>
</dbReference>
<organism evidence="2 3">
    <name type="scientific">Sphaerisporangium corydalis</name>
    <dbReference type="NCBI Taxonomy" id="1441875"/>
    <lineage>
        <taxon>Bacteria</taxon>
        <taxon>Bacillati</taxon>
        <taxon>Actinomycetota</taxon>
        <taxon>Actinomycetes</taxon>
        <taxon>Streptosporangiales</taxon>
        <taxon>Streptosporangiaceae</taxon>
        <taxon>Sphaerisporangium</taxon>
    </lineage>
</organism>
<feature type="transmembrane region" description="Helical" evidence="1">
    <location>
        <begin position="318"/>
        <end position="339"/>
    </location>
</feature>
<evidence type="ECO:0000313" key="3">
    <source>
        <dbReference type="Proteomes" id="UP001595891"/>
    </source>
</evidence>
<evidence type="ECO:0008006" key="4">
    <source>
        <dbReference type="Google" id="ProtNLM"/>
    </source>
</evidence>
<feature type="transmembrane region" description="Helical" evidence="1">
    <location>
        <begin position="287"/>
        <end position="306"/>
    </location>
</feature>
<feature type="transmembrane region" description="Helical" evidence="1">
    <location>
        <begin position="220"/>
        <end position="241"/>
    </location>
</feature>
<feature type="transmembrane region" description="Helical" evidence="1">
    <location>
        <begin position="88"/>
        <end position="115"/>
    </location>
</feature>
<keyword evidence="1" id="KW-0812">Transmembrane</keyword>
<protein>
    <recommendedName>
        <fullName evidence="4">Ammonium transporter AmtB-like domain-containing protein</fullName>
    </recommendedName>
</protein>
<dbReference type="EMBL" id="JBHSFN010000019">
    <property type="protein sequence ID" value="MFC4589979.1"/>
    <property type="molecule type" value="Genomic_DNA"/>
</dbReference>
<sequence>MARSPRNGLAPATAVLAGVFLSLAGFVWDVQWHTDVGPDTFFTAPHLLLYAGSAIAGLASLAVVLATTAGRRRGHPIDPTVGGRVVGVFGGAIAAPVGYLISGSGAASFLLYGLWDQWWHGLYGFDAMLASPPHVGLFLSITVTMVGAVMVFAAARRHRWGVVGTVAGTAFLVAFGVLTVAGLEALPLGAVDGVTVGVTFTCVVLVTMGGHVLDRRGGAIAVIALVAAMQAAFWWFAPWAARVYADAIGQPLREDTEGVPVIPAMIPMVLIVVGVLVEVLRRRPAWPTGAIGGAVIAASVPLQEAWVYQGGPPQVSDVLIVAAAGTVAGALAGSLGARFGEMLRVLAPKETSHA</sequence>
<feature type="transmembrane region" description="Helical" evidence="1">
    <location>
        <begin position="162"/>
        <end position="182"/>
    </location>
</feature>
<proteinExistence type="predicted"/>
<comment type="caution">
    <text evidence="2">The sequence shown here is derived from an EMBL/GenBank/DDBJ whole genome shotgun (WGS) entry which is preliminary data.</text>
</comment>
<evidence type="ECO:0000313" key="2">
    <source>
        <dbReference type="EMBL" id="MFC4589979.1"/>
    </source>
</evidence>
<gene>
    <name evidence="2" type="ORF">ACFO8L_28080</name>
</gene>
<feature type="transmembrane region" description="Helical" evidence="1">
    <location>
        <begin position="261"/>
        <end position="280"/>
    </location>
</feature>
<reference evidence="3" key="1">
    <citation type="journal article" date="2019" name="Int. J. Syst. Evol. Microbiol.">
        <title>The Global Catalogue of Microorganisms (GCM) 10K type strain sequencing project: providing services to taxonomists for standard genome sequencing and annotation.</title>
        <authorList>
            <consortium name="The Broad Institute Genomics Platform"/>
            <consortium name="The Broad Institute Genome Sequencing Center for Infectious Disease"/>
            <person name="Wu L."/>
            <person name="Ma J."/>
        </authorList>
    </citation>
    <scope>NUCLEOTIDE SEQUENCE [LARGE SCALE GENOMIC DNA]</scope>
    <source>
        <strain evidence="3">CCUG 49560</strain>
    </source>
</reference>
<evidence type="ECO:0000256" key="1">
    <source>
        <dbReference type="SAM" id="Phobius"/>
    </source>
</evidence>
<feature type="transmembrane region" description="Helical" evidence="1">
    <location>
        <begin position="9"/>
        <end position="28"/>
    </location>
</feature>